<organism evidence="7">
    <name type="scientific">Drosophila willistoni</name>
    <name type="common">Fruit fly</name>
    <dbReference type="NCBI Taxonomy" id="7260"/>
    <lineage>
        <taxon>Eukaryota</taxon>
        <taxon>Metazoa</taxon>
        <taxon>Ecdysozoa</taxon>
        <taxon>Arthropoda</taxon>
        <taxon>Hexapoda</taxon>
        <taxon>Insecta</taxon>
        <taxon>Pterygota</taxon>
        <taxon>Neoptera</taxon>
        <taxon>Endopterygota</taxon>
        <taxon>Diptera</taxon>
        <taxon>Brachycera</taxon>
        <taxon>Muscomorpha</taxon>
        <taxon>Ephydroidea</taxon>
        <taxon>Drosophilidae</taxon>
        <taxon>Drosophila</taxon>
        <taxon>Sophophora</taxon>
    </lineage>
</organism>
<dbReference type="PANTHER" id="PTHR23291">
    <property type="entry name" value="BAX INHIBITOR-RELATED"/>
    <property type="match status" value="1"/>
</dbReference>
<feature type="transmembrane region" description="Helical" evidence="5">
    <location>
        <begin position="235"/>
        <end position="254"/>
    </location>
</feature>
<feature type="transmembrane region" description="Helical" evidence="5">
    <location>
        <begin position="274"/>
        <end position="293"/>
    </location>
</feature>
<evidence type="ECO:0000313" key="7">
    <source>
        <dbReference type="Proteomes" id="UP000007798"/>
    </source>
</evidence>
<dbReference type="InParanoid" id="B4MR04"/>
<dbReference type="Proteomes" id="UP000007798">
    <property type="component" value="Unassembled WGS sequence"/>
</dbReference>
<comment type="similarity">
    <text evidence="5">Belongs to the BI1 family.</text>
</comment>
<feature type="transmembrane region" description="Helical" evidence="5">
    <location>
        <begin position="127"/>
        <end position="146"/>
    </location>
</feature>
<dbReference type="FunCoup" id="B4MR04">
    <property type="interactions" value="69"/>
</dbReference>
<sequence>MSYNRMQSEPKDLATLAKPLNNGERYPPIPLPPPANAAMLPTGVAAADPLAVLETGQIIIHNGSAYVVTGPKDDENPNFAFNDQSIRKGFIRKVYGILLVQLLITCGVIALFIYHEPTKWFVRQNQYVLGVAMVSNIIVMLSMACCETARRSFPLNFICLGFFTVTMSLLLGAVASSLDSQDVLMAVGITVLLVVGLSIYAIQTKYDFTAWGGVLVSCILCLFVLSLVGAFNPSIFSNIAIASFGALIACFLLIYDTQLIMGGNHKYQFNPEDYIFAALTLYVDIVRIFLYVLRLVARK</sequence>
<evidence type="ECO:0000256" key="2">
    <source>
        <dbReference type="ARBA" id="ARBA00022692"/>
    </source>
</evidence>
<keyword evidence="3 5" id="KW-1133">Transmembrane helix</keyword>
<dbReference type="Pfam" id="PF01027">
    <property type="entry name" value="Bax1-I"/>
    <property type="match status" value="1"/>
</dbReference>
<keyword evidence="4 5" id="KW-0472">Membrane</keyword>
<dbReference type="OMA" id="EFIWASV"/>
<dbReference type="InterPro" id="IPR006214">
    <property type="entry name" value="Bax_inhibitor_1-related"/>
</dbReference>
<proteinExistence type="inferred from homology"/>
<dbReference type="eggNOG" id="KOG2322">
    <property type="taxonomic scope" value="Eukaryota"/>
</dbReference>
<feature type="transmembrane region" description="Helical" evidence="5">
    <location>
        <begin position="153"/>
        <end position="177"/>
    </location>
</feature>
<comment type="subcellular location">
    <subcellularLocation>
        <location evidence="1">Membrane</location>
        <topology evidence="1">Multi-pass membrane protein</topology>
    </subcellularLocation>
</comment>
<dbReference type="OrthoDB" id="7933078at2759"/>
<feature type="transmembrane region" description="Helical" evidence="5">
    <location>
        <begin position="209"/>
        <end position="229"/>
    </location>
</feature>
<dbReference type="AlphaFoldDB" id="B4MR04"/>
<protein>
    <submittedName>
        <fullName evidence="6">GK21973</fullName>
    </submittedName>
</protein>
<feature type="transmembrane region" description="Helical" evidence="5">
    <location>
        <begin position="94"/>
        <end position="115"/>
    </location>
</feature>
<dbReference type="PANTHER" id="PTHR23291:SF47">
    <property type="entry name" value="TRANSMEMBRANE BAX INHIBITOR MOTIF CONTAINING 7"/>
    <property type="match status" value="1"/>
</dbReference>
<reference evidence="6 7" key="1">
    <citation type="journal article" date="2007" name="Nature">
        <title>Evolution of genes and genomes on the Drosophila phylogeny.</title>
        <authorList>
            <consortium name="Drosophila 12 Genomes Consortium"/>
            <person name="Clark A.G."/>
            <person name="Eisen M.B."/>
            <person name="Smith D.R."/>
            <person name="Bergman C.M."/>
            <person name="Oliver B."/>
            <person name="Markow T.A."/>
            <person name="Kaufman T.C."/>
            <person name="Kellis M."/>
            <person name="Gelbart W."/>
            <person name="Iyer V.N."/>
            <person name="Pollard D.A."/>
            <person name="Sackton T.B."/>
            <person name="Larracuente A.M."/>
            <person name="Singh N.D."/>
            <person name="Abad J.P."/>
            <person name="Abt D.N."/>
            <person name="Adryan B."/>
            <person name="Aguade M."/>
            <person name="Akashi H."/>
            <person name="Anderson W.W."/>
            <person name="Aquadro C.F."/>
            <person name="Ardell D.H."/>
            <person name="Arguello R."/>
            <person name="Artieri C.G."/>
            <person name="Barbash D.A."/>
            <person name="Barker D."/>
            <person name="Barsanti P."/>
            <person name="Batterham P."/>
            <person name="Batzoglou S."/>
            <person name="Begun D."/>
            <person name="Bhutkar A."/>
            <person name="Blanco E."/>
            <person name="Bosak S.A."/>
            <person name="Bradley R.K."/>
            <person name="Brand A.D."/>
            <person name="Brent M.R."/>
            <person name="Brooks A.N."/>
            <person name="Brown R.H."/>
            <person name="Butlin R.K."/>
            <person name="Caggese C."/>
            <person name="Calvi B.R."/>
            <person name="Bernardo de Carvalho A."/>
            <person name="Caspi A."/>
            <person name="Castrezana S."/>
            <person name="Celniker S.E."/>
            <person name="Chang J.L."/>
            <person name="Chapple C."/>
            <person name="Chatterji S."/>
            <person name="Chinwalla A."/>
            <person name="Civetta A."/>
            <person name="Clifton S.W."/>
            <person name="Comeron J.M."/>
            <person name="Costello J.C."/>
            <person name="Coyne J.A."/>
            <person name="Daub J."/>
            <person name="David R.G."/>
            <person name="Delcher A.L."/>
            <person name="Delehaunty K."/>
            <person name="Do C.B."/>
            <person name="Ebling H."/>
            <person name="Edwards K."/>
            <person name="Eickbush T."/>
            <person name="Evans J.D."/>
            <person name="Filipski A."/>
            <person name="Findeiss S."/>
            <person name="Freyhult E."/>
            <person name="Fulton L."/>
            <person name="Fulton R."/>
            <person name="Garcia A.C."/>
            <person name="Gardiner A."/>
            <person name="Garfield D.A."/>
            <person name="Garvin B.E."/>
            <person name="Gibson G."/>
            <person name="Gilbert D."/>
            <person name="Gnerre S."/>
            <person name="Godfrey J."/>
            <person name="Good R."/>
            <person name="Gotea V."/>
            <person name="Gravely B."/>
            <person name="Greenberg A.J."/>
            <person name="Griffiths-Jones S."/>
            <person name="Gross S."/>
            <person name="Guigo R."/>
            <person name="Gustafson E.A."/>
            <person name="Haerty W."/>
            <person name="Hahn M.W."/>
            <person name="Halligan D.L."/>
            <person name="Halpern A.L."/>
            <person name="Halter G.M."/>
            <person name="Han M.V."/>
            <person name="Heger A."/>
            <person name="Hillier L."/>
            <person name="Hinrichs A.S."/>
            <person name="Holmes I."/>
            <person name="Hoskins R.A."/>
            <person name="Hubisz M.J."/>
            <person name="Hultmark D."/>
            <person name="Huntley M.A."/>
            <person name="Jaffe D.B."/>
            <person name="Jagadeeshan S."/>
            <person name="Jeck W.R."/>
            <person name="Johnson J."/>
            <person name="Jones C.D."/>
            <person name="Jordan W.C."/>
            <person name="Karpen G.H."/>
            <person name="Kataoka E."/>
            <person name="Keightley P.D."/>
            <person name="Kheradpour P."/>
            <person name="Kirkness E.F."/>
            <person name="Koerich L.B."/>
            <person name="Kristiansen K."/>
            <person name="Kudrna D."/>
            <person name="Kulathinal R.J."/>
            <person name="Kumar S."/>
            <person name="Kwok R."/>
            <person name="Lander E."/>
            <person name="Langley C.H."/>
            <person name="Lapoint R."/>
            <person name="Lazzaro B.P."/>
            <person name="Lee S.J."/>
            <person name="Levesque L."/>
            <person name="Li R."/>
            <person name="Lin C.F."/>
            <person name="Lin M.F."/>
            <person name="Lindblad-Toh K."/>
            <person name="Llopart A."/>
            <person name="Long M."/>
            <person name="Low L."/>
            <person name="Lozovsky E."/>
            <person name="Lu J."/>
            <person name="Luo M."/>
            <person name="Machado C.A."/>
            <person name="Makalowski W."/>
            <person name="Marzo M."/>
            <person name="Matsuda M."/>
            <person name="Matzkin L."/>
            <person name="McAllister B."/>
            <person name="McBride C.S."/>
            <person name="McKernan B."/>
            <person name="McKernan K."/>
            <person name="Mendez-Lago M."/>
            <person name="Minx P."/>
            <person name="Mollenhauer M.U."/>
            <person name="Montooth K."/>
            <person name="Mount S.M."/>
            <person name="Mu X."/>
            <person name="Myers E."/>
            <person name="Negre B."/>
            <person name="Newfeld S."/>
            <person name="Nielsen R."/>
            <person name="Noor M.A."/>
            <person name="O'Grady P."/>
            <person name="Pachter L."/>
            <person name="Papaceit M."/>
            <person name="Parisi M.J."/>
            <person name="Parisi M."/>
            <person name="Parts L."/>
            <person name="Pedersen J.S."/>
            <person name="Pesole G."/>
            <person name="Phillippy A.M."/>
            <person name="Ponting C.P."/>
            <person name="Pop M."/>
            <person name="Porcelli D."/>
            <person name="Powell J.R."/>
            <person name="Prohaska S."/>
            <person name="Pruitt K."/>
            <person name="Puig M."/>
            <person name="Quesneville H."/>
            <person name="Ram K.R."/>
            <person name="Rand D."/>
            <person name="Rasmussen M.D."/>
            <person name="Reed L.K."/>
            <person name="Reenan R."/>
            <person name="Reily A."/>
            <person name="Remington K.A."/>
            <person name="Rieger T.T."/>
            <person name="Ritchie M.G."/>
            <person name="Robin C."/>
            <person name="Rogers Y.H."/>
            <person name="Rohde C."/>
            <person name="Rozas J."/>
            <person name="Rubenfield M.J."/>
            <person name="Ruiz A."/>
            <person name="Russo S."/>
            <person name="Salzberg S.L."/>
            <person name="Sanchez-Gracia A."/>
            <person name="Saranga D.J."/>
            <person name="Sato H."/>
            <person name="Schaeffer S.W."/>
            <person name="Schatz M.C."/>
            <person name="Schlenke T."/>
            <person name="Schwartz R."/>
            <person name="Segarra C."/>
            <person name="Singh R.S."/>
            <person name="Sirot L."/>
            <person name="Sirota M."/>
            <person name="Sisneros N.B."/>
            <person name="Smith C.D."/>
            <person name="Smith T.F."/>
            <person name="Spieth J."/>
            <person name="Stage D.E."/>
            <person name="Stark A."/>
            <person name="Stephan W."/>
            <person name="Strausberg R.L."/>
            <person name="Strempel S."/>
            <person name="Sturgill D."/>
            <person name="Sutton G."/>
            <person name="Sutton G.G."/>
            <person name="Tao W."/>
            <person name="Teichmann S."/>
            <person name="Tobari Y.N."/>
            <person name="Tomimura Y."/>
            <person name="Tsolas J.M."/>
            <person name="Valente V.L."/>
            <person name="Venter E."/>
            <person name="Venter J.C."/>
            <person name="Vicario S."/>
            <person name="Vieira F.G."/>
            <person name="Vilella A.J."/>
            <person name="Villasante A."/>
            <person name="Walenz B."/>
            <person name="Wang J."/>
            <person name="Wasserman M."/>
            <person name="Watts T."/>
            <person name="Wilson D."/>
            <person name="Wilson R.K."/>
            <person name="Wing R.A."/>
            <person name="Wolfner M.F."/>
            <person name="Wong A."/>
            <person name="Wong G.K."/>
            <person name="Wu C.I."/>
            <person name="Wu G."/>
            <person name="Yamamoto D."/>
            <person name="Yang H.P."/>
            <person name="Yang S.P."/>
            <person name="Yorke J.A."/>
            <person name="Yoshida K."/>
            <person name="Zdobnov E."/>
            <person name="Zhang P."/>
            <person name="Zhang Y."/>
            <person name="Zimin A.V."/>
            <person name="Baldwin J."/>
            <person name="Abdouelleil A."/>
            <person name="Abdulkadir J."/>
            <person name="Abebe A."/>
            <person name="Abera B."/>
            <person name="Abreu J."/>
            <person name="Acer S.C."/>
            <person name="Aftuck L."/>
            <person name="Alexander A."/>
            <person name="An P."/>
            <person name="Anderson E."/>
            <person name="Anderson S."/>
            <person name="Arachi H."/>
            <person name="Azer M."/>
            <person name="Bachantsang P."/>
            <person name="Barry A."/>
            <person name="Bayul T."/>
            <person name="Berlin A."/>
            <person name="Bessette D."/>
            <person name="Bloom T."/>
            <person name="Blye J."/>
            <person name="Boguslavskiy L."/>
            <person name="Bonnet C."/>
            <person name="Boukhgalter B."/>
            <person name="Bourzgui I."/>
            <person name="Brown A."/>
            <person name="Cahill P."/>
            <person name="Channer S."/>
            <person name="Cheshatsang Y."/>
            <person name="Chuda L."/>
            <person name="Citroen M."/>
            <person name="Collymore A."/>
            <person name="Cooke P."/>
            <person name="Costello M."/>
            <person name="D'Aco K."/>
            <person name="Daza R."/>
            <person name="De Haan G."/>
            <person name="DeGray S."/>
            <person name="DeMaso C."/>
            <person name="Dhargay N."/>
            <person name="Dooley K."/>
            <person name="Dooley E."/>
            <person name="Doricent M."/>
            <person name="Dorje P."/>
            <person name="Dorjee K."/>
            <person name="Dupes A."/>
            <person name="Elong R."/>
            <person name="Falk J."/>
            <person name="Farina A."/>
            <person name="Faro S."/>
            <person name="Ferguson D."/>
            <person name="Fisher S."/>
            <person name="Foley C.D."/>
            <person name="Franke A."/>
            <person name="Friedrich D."/>
            <person name="Gadbois L."/>
            <person name="Gearin G."/>
            <person name="Gearin C.R."/>
            <person name="Giannoukos G."/>
            <person name="Goode T."/>
            <person name="Graham J."/>
            <person name="Grandbois E."/>
            <person name="Grewal S."/>
            <person name="Gyaltsen K."/>
            <person name="Hafez N."/>
            <person name="Hagos B."/>
            <person name="Hall J."/>
            <person name="Henson C."/>
            <person name="Hollinger A."/>
            <person name="Honan T."/>
            <person name="Huard M.D."/>
            <person name="Hughes L."/>
            <person name="Hurhula B."/>
            <person name="Husby M.E."/>
            <person name="Kamat A."/>
            <person name="Kanga B."/>
            <person name="Kashin S."/>
            <person name="Khazanovich D."/>
            <person name="Kisner P."/>
            <person name="Lance K."/>
            <person name="Lara M."/>
            <person name="Lee W."/>
            <person name="Lennon N."/>
            <person name="Letendre F."/>
            <person name="LeVine R."/>
            <person name="Lipovsky A."/>
            <person name="Liu X."/>
            <person name="Liu J."/>
            <person name="Liu S."/>
            <person name="Lokyitsang T."/>
            <person name="Lokyitsang Y."/>
            <person name="Lubonja R."/>
            <person name="Lui A."/>
            <person name="MacDonald P."/>
            <person name="Magnisalis V."/>
            <person name="Maru K."/>
            <person name="Matthews C."/>
            <person name="McCusker W."/>
            <person name="McDonough S."/>
            <person name="Mehta T."/>
            <person name="Meldrim J."/>
            <person name="Meneus L."/>
            <person name="Mihai O."/>
            <person name="Mihalev A."/>
            <person name="Mihova T."/>
            <person name="Mittelman R."/>
            <person name="Mlenga V."/>
            <person name="Montmayeur A."/>
            <person name="Mulrain L."/>
            <person name="Navidi A."/>
            <person name="Naylor J."/>
            <person name="Negash T."/>
            <person name="Nguyen T."/>
            <person name="Nguyen N."/>
            <person name="Nicol R."/>
            <person name="Norbu C."/>
            <person name="Norbu N."/>
            <person name="Novod N."/>
            <person name="O'Neill B."/>
            <person name="Osman S."/>
            <person name="Markiewicz E."/>
            <person name="Oyono O.L."/>
            <person name="Patti C."/>
            <person name="Phunkhang P."/>
            <person name="Pierre F."/>
            <person name="Priest M."/>
            <person name="Raghuraman S."/>
            <person name="Rege F."/>
            <person name="Reyes R."/>
            <person name="Rise C."/>
            <person name="Rogov P."/>
            <person name="Ross K."/>
            <person name="Ryan E."/>
            <person name="Settipalli S."/>
            <person name="Shea T."/>
            <person name="Sherpa N."/>
            <person name="Shi L."/>
            <person name="Shih D."/>
            <person name="Sparrow T."/>
            <person name="Spaulding J."/>
            <person name="Stalker J."/>
            <person name="Stange-Thomann N."/>
            <person name="Stavropoulos S."/>
            <person name="Stone C."/>
            <person name="Strader C."/>
            <person name="Tesfaye S."/>
            <person name="Thomson T."/>
            <person name="Thoulutsang Y."/>
            <person name="Thoulutsang D."/>
            <person name="Topham K."/>
            <person name="Topping I."/>
            <person name="Tsamla T."/>
            <person name="Vassiliev H."/>
            <person name="Vo A."/>
            <person name="Wangchuk T."/>
            <person name="Wangdi T."/>
            <person name="Weiand M."/>
            <person name="Wilkinson J."/>
            <person name="Wilson A."/>
            <person name="Yadav S."/>
            <person name="Young G."/>
            <person name="Yu Q."/>
            <person name="Zembek L."/>
            <person name="Zhong D."/>
            <person name="Zimmer A."/>
            <person name="Zwirko Z."/>
            <person name="Jaffe D.B."/>
            <person name="Alvarez P."/>
            <person name="Brockman W."/>
            <person name="Butler J."/>
            <person name="Chin C."/>
            <person name="Gnerre S."/>
            <person name="Grabherr M."/>
            <person name="Kleber M."/>
            <person name="Mauceli E."/>
            <person name="MacCallum I."/>
        </authorList>
    </citation>
    <scope>NUCLEOTIDE SEQUENCE [LARGE SCALE GENOMIC DNA]</scope>
    <source>
        <strain evidence="7">Tucson 14030-0811.24</strain>
    </source>
</reference>
<evidence type="ECO:0000313" key="6">
    <source>
        <dbReference type="EMBL" id="EDW74543.1"/>
    </source>
</evidence>
<dbReference type="PhylomeDB" id="B4MR04"/>
<accession>B4MR04</accession>
<dbReference type="GO" id="GO:0016020">
    <property type="term" value="C:membrane"/>
    <property type="evidence" value="ECO:0007669"/>
    <property type="project" value="UniProtKB-SubCell"/>
</dbReference>
<evidence type="ECO:0000256" key="3">
    <source>
        <dbReference type="ARBA" id="ARBA00022989"/>
    </source>
</evidence>
<dbReference type="CDD" id="cd10428">
    <property type="entry name" value="LFG_like"/>
    <property type="match status" value="1"/>
</dbReference>
<evidence type="ECO:0000256" key="5">
    <source>
        <dbReference type="RuleBase" id="RU004379"/>
    </source>
</evidence>
<keyword evidence="2 5" id="KW-0812">Transmembrane</keyword>
<feature type="transmembrane region" description="Helical" evidence="5">
    <location>
        <begin position="183"/>
        <end position="202"/>
    </location>
</feature>
<gene>
    <name evidence="6" type="primary">Dwil\GK21973</name>
    <name evidence="6" type="ORF">Dwil_GK21973</name>
</gene>
<dbReference type="EMBL" id="CH963849">
    <property type="protein sequence ID" value="EDW74543.1"/>
    <property type="molecule type" value="Genomic_DNA"/>
</dbReference>
<keyword evidence="7" id="KW-1185">Reference proteome</keyword>
<evidence type="ECO:0000256" key="4">
    <source>
        <dbReference type="ARBA" id="ARBA00023136"/>
    </source>
</evidence>
<name>B4MR04_DROWI</name>
<dbReference type="HOGENOM" id="CLU_058671_3_0_1"/>
<evidence type="ECO:0000256" key="1">
    <source>
        <dbReference type="ARBA" id="ARBA00004141"/>
    </source>
</evidence>